<accession>A0AAV2S5S1</accession>
<gene>
    <name evidence="2" type="ORF">MNOR_LOCUS31675</name>
</gene>
<sequence>TRSVIMKFTALVLLTIVHGGFGYFCYSCDNKSNTSGWYDETCGRDPYYGHFDSGGSGPNHVCYTRVHYDGSDRVEIYSTDNGAEDGSCYDTGFAIECYCKEGYCNEDLCQHCTTAKLSP</sequence>
<feature type="chain" id="PRO_5043360050" description="Protein sleepless" evidence="1">
    <location>
        <begin position="23"/>
        <end position="119"/>
    </location>
</feature>
<organism evidence="2 3">
    <name type="scientific">Meganyctiphanes norvegica</name>
    <name type="common">Northern krill</name>
    <name type="synonym">Thysanopoda norvegica</name>
    <dbReference type="NCBI Taxonomy" id="48144"/>
    <lineage>
        <taxon>Eukaryota</taxon>
        <taxon>Metazoa</taxon>
        <taxon>Ecdysozoa</taxon>
        <taxon>Arthropoda</taxon>
        <taxon>Crustacea</taxon>
        <taxon>Multicrustacea</taxon>
        <taxon>Malacostraca</taxon>
        <taxon>Eumalacostraca</taxon>
        <taxon>Eucarida</taxon>
        <taxon>Euphausiacea</taxon>
        <taxon>Euphausiidae</taxon>
        <taxon>Meganyctiphanes</taxon>
    </lineage>
</organism>
<proteinExistence type="predicted"/>
<evidence type="ECO:0000256" key="1">
    <source>
        <dbReference type="SAM" id="SignalP"/>
    </source>
</evidence>
<dbReference type="AlphaFoldDB" id="A0AAV2S5S1"/>
<feature type="non-terminal residue" evidence="2">
    <location>
        <position position="1"/>
    </location>
</feature>
<dbReference type="Proteomes" id="UP001497623">
    <property type="component" value="Unassembled WGS sequence"/>
</dbReference>
<reference evidence="2 3" key="1">
    <citation type="submission" date="2024-05" db="EMBL/GenBank/DDBJ databases">
        <authorList>
            <person name="Wallberg A."/>
        </authorList>
    </citation>
    <scope>NUCLEOTIDE SEQUENCE [LARGE SCALE GENOMIC DNA]</scope>
</reference>
<protein>
    <recommendedName>
        <fullName evidence="4">Protein sleepless</fullName>
    </recommendedName>
</protein>
<keyword evidence="3" id="KW-1185">Reference proteome</keyword>
<evidence type="ECO:0008006" key="4">
    <source>
        <dbReference type="Google" id="ProtNLM"/>
    </source>
</evidence>
<feature type="signal peptide" evidence="1">
    <location>
        <begin position="1"/>
        <end position="22"/>
    </location>
</feature>
<evidence type="ECO:0000313" key="3">
    <source>
        <dbReference type="Proteomes" id="UP001497623"/>
    </source>
</evidence>
<name>A0AAV2S5S1_MEGNR</name>
<dbReference type="EMBL" id="CAXKWB010041324">
    <property type="protein sequence ID" value="CAL4156128.1"/>
    <property type="molecule type" value="Genomic_DNA"/>
</dbReference>
<evidence type="ECO:0000313" key="2">
    <source>
        <dbReference type="EMBL" id="CAL4156128.1"/>
    </source>
</evidence>
<comment type="caution">
    <text evidence="2">The sequence shown here is derived from an EMBL/GenBank/DDBJ whole genome shotgun (WGS) entry which is preliminary data.</text>
</comment>
<keyword evidence="1" id="KW-0732">Signal</keyword>